<organism evidence="1 2">
    <name type="scientific">Diphasiastrum complanatum</name>
    <name type="common">Issler's clubmoss</name>
    <name type="synonym">Lycopodium complanatum</name>
    <dbReference type="NCBI Taxonomy" id="34168"/>
    <lineage>
        <taxon>Eukaryota</taxon>
        <taxon>Viridiplantae</taxon>
        <taxon>Streptophyta</taxon>
        <taxon>Embryophyta</taxon>
        <taxon>Tracheophyta</taxon>
        <taxon>Lycopodiopsida</taxon>
        <taxon>Lycopodiales</taxon>
        <taxon>Lycopodiaceae</taxon>
        <taxon>Lycopodioideae</taxon>
        <taxon>Diphasiastrum</taxon>
    </lineage>
</organism>
<reference evidence="2" key="1">
    <citation type="journal article" date="2024" name="Proc. Natl. Acad. Sci. U.S.A.">
        <title>Extraordinary preservation of gene collinearity over three hundred million years revealed in homosporous lycophytes.</title>
        <authorList>
            <person name="Li C."/>
            <person name="Wickell D."/>
            <person name="Kuo L.Y."/>
            <person name="Chen X."/>
            <person name="Nie B."/>
            <person name="Liao X."/>
            <person name="Peng D."/>
            <person name="Ji J."/>
            <person name="Jenkins J."/>
            <person name="Williams M."/>
            <person name="Shu S."/>
            <person name="Plott C."/>
            <person name="Barry K."/>
            <person name="Rajasekar S."/>
            <person name="Grimwood J."/>
            <person name="Han X."/>
            <person name="Sun S."/>
            <person name="Hou Z."/>
            <person name="He W."/>
            <person name="Dai G."/>
            <person name="Sun C."/>
            <person name="Schmutz J."/>
            <person name="Leebens-Mack J.H."/>
            <person name="Li F.W."/>
            <person name="Wang L."/>
        </authorList>
    </citation>
    <scope>NUCLEOTIDE SEQUENCE [LARGE SCALE GENOMIC DNA]</scope>
    <source>
        <strain evidence="2">cv. PW_Plant_1</strain>
    </source>
</reference>
<sequence>MALRETSRFSQLDAIQDHDFQFARSLADLTKRASSPCSEHLRVGMRSSLHVLHPITRGGRSEQEKGKSCPKTFVGDDIWETETAQTYQKRKDVAEYKSGLGEVCQICMEEKPSASFLIVEGVGIDSATYVGLYGST</sequence>
<accession>A0ACC2ACN0</accession>
<evidence type="ECO:0000313" key="2">
    <source>
        <dbReference type="Proteomes" id="UP001162992"/>
    </source>
</evidence>
<protein>
    <submittedName>
        <fullName evidence="1">Uncharacterized protein</fullName>
    </submittedName>
</protein>
<proteinExistence type="predicted"/>
<comment type="caution">
    <text evidence="1">The sequence shown here is derived from an EMBL/GenBank/DDBJ whole genome shotgun (WGS) entry which is preliminary data.</text>
</comment>
<keyword evidence="2" id="KW-1185">Reference proteome</keyword>
<name>A0ACC2ACN0_DIPCM</name>
<dbReference type="EMBL" id="CM055113">
    <property type="protein sequence ID" value="KAJ7515314.1"/>
    <property type="molecule type" value="Genomic_DNA"/>
</dbReference>
<dbReference type="Proteomes" id="UP001162992">
    <property type="component" value="Chromosome 22"/>
</dbReference>
<gene>
    <name evidence="1" type="ORF">O6H91_22G010300</name>
</gene>
<evidence type="ECO:0000313" key="1">
    <source>
        <dbReference type="EMBL" id="KAJ7515314.1"/>
    </source>
</evidence>